<proteinExistence type="predicted"/>
<dbReference type="PROSITE" id="PS50041">
    <property type="entry name" value="C_TYPE_LECTIN_2"/>
    <property type="match status" value="1"/>
</dbReference>
<evidence type="ECO:0000256" key="1">
    <source>
        <dbReference type="SAM" id="SignalP"/>
    </source>
</evidence>
<keyword evidence="1" id="KW-0732">Signal</keyword>
<gene>
    <name evidence="3" type="ORF">MAR_000147</name>
</gene>
<keyword evidence="4" id="KW-1185">Reference proteome</keyword>
<name>A0ABY7FAY3_MYAAR</name>
<dbReference type="InterPro" id="IPR016186">
    <property type="entry name" value="C-type_lectin-like/link_sf"/>
</dbReference>
<sequence>MIKSVFITLMASTGLMITSGASVCPDGYCRHSDGCFRTVGLNVTWIDAKTYCPLLGGVLLSPNSVASQTTAEGALRRSKDAIQPGKYWLDITDLSNPGEWKTMSDKRTLVYSNWASSSHTNDDNNKNCVYMSLENDFEWAIASCSEKMNFVCFHAGLPPTTERVFVRSTLVYSYGSYNRRRWESVYETREIDTNEIEC</sequence>
<feature type="domain" description="C-type lectin" evidence="2">
    <location>
        <begin position="31"/>
        <end position="153"/>
    </location>
</feature>
<organism evidence="3 4">
    <name type="scientific">Mya arenaria</name>
    <name type="common">Soft-shell clam</name>
    <dbReference type="NCBI Taxonomy" id="6604"/>
    <lineage>
        <taxon>Eukaryota</taxon>
        <taxon>Metazoa</taxon>
        <taxon>Spiralia</taxon>
        <taxon>Lophotrochozoa</taxon>
        <taxon>Mollusca</taxon>
        <taxon>Bivalvia</taxon>
        <taxon>Autobranchia</taxon>
        <taxon>Heteroconchia</taxon>
        <taxon>Euheterodonta</taxon>
        <taxon>Imparidentia</taxon>
        <taxon>Neoheterodontei</taxon>
        <taxon>Myida</taxon>
        <taxon>Myoidea</taxon>
        <taxon>Myidae</taxon>
        <taxon>Mya</taxon>
    </lineage>
</organism>
<protein>
    <submittedName>
        <fullName evidence="3">PLCL-like protein</fullName>
    </submittedName>
</protein>
<dbReference type="InterPro" id="IPR001304">
    <property type="entry name" value="C-type_lectin-like"/>
</dbReference>
<dbReference type="EMBL" id="CP111022">
    <property type="protein sequence ID" value="WAR18309.1"/>
    <property type="molecule type" value="Genomic_DNA"/>
</dbReference>
<dbReference type="InterPro" id="IPR050801">
    <property type="entry name" value="Ca-Dep_Lectins_ImmuneDev"/>
</dbReference>
<dbReference type="InterPro" id="IPR016187">
    <property type="entry name" value="CTDL_fold"/>
</dbReference>
<evidence type="ECO:0000313" key="4">
    <source>
        <dbReference type="Proteomes" id="UP001164746"/>
    </source>
</evidence>
<dbReference type="SUPFAM" id="SSF56436">
    <property type="entry name" value="C-type lectin-like"/>
    <property type="match status" value="1"/>
</dbReference>
<dbReference type="Pfam" id="PF00059">
    <property type="entry name" value="Lectin_C"/>
    <property type="match status" value="1"/>
</dbReference>
<feature type="signal peptide" evidence="1">
    <location>
        <begin position="1"/>
        <end position="20"/>
    </location>
</feature>
<dbReference type="CDD" id="cd00037">
    <property type="entry name" value="CLECT"/>
    <property type="match status" value="1"/>
</dbReference>
<dbReference type="SMART" id="SM00034">
    <property type="entry name" value="CLECT"/>
    <property type="match status" value="1"/>
</dbReference>
<dbReference type="Proteomes" id="UP001164746">
    <property type="component" value="Chromosome 11"/>
</dbReference>
<dbReference type="PANTHER" id="PTHR22801">
    <property type="entry name" value="LITHOSTATHINE"/>
    <property type="match status" value="1"/>
</dbReference>
<reference evidence="3" key="1">
    <citation type="submission" date="2022-11" db="EMBL/GenBank/DDBJ databases">
        <title>Centuries of genome instability and evolution in soft-shell clam transmissible cancer (bioRxiv).</title>
        <authorList>
            <person name="Hart S.F.M."/>
            <person name="Yonemitsu M.A."/>
            <person name="Giersch R.M."/>
            <person name="Beal B.F."/>
            <person name="Arriagada G."/>
            <person name="Davis B.W."/>
            <person name="Ostrander E.A."/>
            <person name="Goff S.P."/>
            <person name="Metzger M.J."/>
        </authorList>
    </citation>
    <scope>NUCLEOTIDE SEQUENCE</scope>
    <source>
        <strain evidence="3">MELC-2E11</strain>
        <tissue evidence="3">Siphon/mantle</tissue>
    </source>
</reference>
<evidence type="ECO:0000313" key="3">
    <source>
        <dbReference type="EMBL" id="WAR18309.1"/>
    </source>
</evidence>
<evidence type="ECO:0000259" key="2">
    <source>
        <dbReference type="PROSITE" id="PS50041"/>
    </source>
</evidence>
<dbReference type="Gene3D" id="3.10.100.10">
    <property type="entry name" value="Mannose-Binding Protein A, subunit A"/>
    <property type="match status" value="1"/>
</dbReference>
<accession>A0ABY7FAY3</accession>
<dbReference type="PANTHER" id="PTHR22801:SF63">
    <property type="entry name" value="C-TYPE LECTIN DOMAIN-CONTAINING PROTEIN"/>
    <property type="match status" value="1"/>
</dbReference>
<feature type="chain" id="PRO_5045465685" evidence="1">
    <location>
        <begin position="21"/>
        <end position="198"/>
    </location>
</feature>